<proteinExistence type="predicted"/>
<dbReference type="Gramene" id="TuG1812S0001194900.01.T01">
    <property type="protein sequence ID" value="TuG1812S0001194900.01.T01"/>
    <property type="gene ID" value="TuG1812S0001194900.01"/>
</dbReference>
<dbReference type="Proteomes" id="UP000015106">
    <property type="component" value="Unassembled WGS sequence"/>
</dbReference>
<feature type="domain" description="NPC1 middle luminal" evidence="1">
    <location>
        <begin position="14"/>
        <end position="143"/>
    </location>
</feature>
<dbReference type="GO" id="GO:0015918">
    <property type="term" value="P:sterol transport"/>
    <property type="evidence" value="ECO:0007669"/>
    <property type="project" value="TreeGrafter"/>
</dbReference>
<name>A0A8R7VBB4_TRIUA</name>
<evidence type="ECO:0000259" key="1">
    <source>
        <dbReference type="Pfam" id="PF22314"/>
    </source>
</evidence>
<dbReference type="GO" id="GO:0016020">
    <property type="term" value="C:membrane"/>
    <property type="evidence" value="ECO:0007669"/>
    <property type="project" value="TreeGrafter"/>
</dbReference>
<reference evidence="3" key="1">
    <citation type="journal article" date="2013" name="Nature">
        <title>Draft genome of the wheat A-genome progenitor Triticum urartu.</title>
        <authorList>
            <person name="Ling H.Q."/>
            <person name="Zhao S."/>
            <person name="Liu D."/>
            <person name="Wang J."/>
            <person name="Sun H."/>
            <person name="Zhang C."/>
            <person name="Fan H."/>
            <person name="Li D."/>
            <person name="Dong L."/>
            <person name="Tao Y."/>
            <person name="Gao C."/>
            <person name="Wu H."/>
            <person name="Li Y."/>
            <person name="Cui Y."/>
            <person name="Guo X."/>
            <person name="Zheng S."/>
            <person name="Wang B."/>
            <person name="Yu K."/>
            <person name="Liang Q."/>
            <person name="Yang W."/>
            <person name="Lou X."/>
            <person name="Chen J."/>
            <person name="Feng M."/>
            <person name="Jian J."/>
            <person name="Zhang X."/>
            <person name="Luo G."/>
            <person name="Jiang Y."/>
            <person name="Liu J."/>
            <person name="Wang Z."/>
            <person name="Sha Y."/>
            <person name="Zhang B."/>
            <person name="Wu H."/>
            <person name="Tang D."/>
            <person name="Shen Q."/>
            <person name="Xue P."/>
            <person name="Zou S."/>
            <person name="Wang X."/>
            <person name="Liu X."/>
            <person name="Wang F."/>
            <person name="Yang Y."/>
            <person name="An X."/>
            <person name="Dong Z."/>
            <person name="Zhang K."/>
            <person name="Zhang X."/>
            <person name="Luo M.C."/>
            <person name="Dvorak J."/>
            <person name="Tong Y."/>
            <person name="Wang J."/>
            <person name="Yang H."/>
            <person name="Li Z."/>
            <person name="Wang D."/>
            <person name="Zhang A."/>
            <person name="Wang J."/>
        </authorList>
    </citation>
    <scope>NUCLEOTIDE SEQUENCE</scope>
    <source>
        <strain evidence="3">cv. G1812</strain>
    </source>
</reference>
<dbReference type="AlphaFoldDB" id="A0A8R7VBB4"/>
<sequence>QLWVSPGSQTACEKQYFDSHLAPFYRIEQLLLATSASDQPEAPTIVVNDNNFKLLFQIQKKTDDLRANCSGPTASLADICLKPLSTDCATQSVLQYFQLDPEKHDDLGIDHAKFCFEHYSSEETCLSTFRSPIDPSTILGKQVNLTATYKCITTILG</sequence>
<protein>
    <recommendedName>
        <fullName evidence="1">NPC1 middle luminal domain-containing protein</fullName>
    </recommendedName>
</protein>
<dbReference type="PANTHER" id="PTHR45727">
    <property type="entry name" value="NPC INTRACELLULAR CHOLESTEROL TRANSPORTER 1"/>
    <property type="match status" value="1"/>
</dbReference>
<evidence type="ECO:0000313" key="2">
    <source>
        <dbReference type="EnsemblPlants" id="TuG1812S0001194900.01.T01"/>
    </source>
</evidence>
<reference evidence="2" key="2">
    <citation type="submission" date="2022-06" db="UniProtKB">
        <authorList>
            <consortium name="EnsemblPlants"/>
        </authorList>
    </citation>
    <scope>IDENTIFICATION</scope>
</reference>
<dbReference type="PANTHER" id="PTHR45727:SF2">
    <property type="entry name" value="NPC INTRACELLULAR CHOLESTEROL TRANSPORTER 1"/>
    <property type="match status" value="1"/>
</dbReference>
<organism evidence="2 3">
    <name type="scientific">Triticum urartu</name>
    <name type="common">Red wild einkorn</name>
    <name type="synonym">Crithodium urartu</name>
    <dbReference type="NCBI Taxonomy" id="4572"/>
    <lineage>
        <taxon>Eukaryota</taxon>
        <taxon>Viridiplantae</taxon>
        <taxon>Streptophyta</taxon>
        <taxon>Embryophyta</taxon>
        <taxon>Tracheophyta</taxon>
        <taxon>Spermatophyta</taxon>
        <taxon>Magnoliopsida</taxon>
        <taxon>Liliopsida</taxon>
        <taxon>Poales</taxon>
        <taxon>Poaceae</taxon>
        <taxon>BOP clade</taxon>
        <taxon>Pooideae</taxon>
        <taxon>Triticodae</taxon>
        <taxon>Triticeae</taxon>
        <taxon>Triticinae</taxon>
        <taxon>Triticum</taxon>
    </lineage>
</organism>
<accession>A0A8R7VBB4</accession>
<dbReference type="EnsemblPlants" id="TuG1812S0001194900.01.T01">
    <property type="protein sequence ID" value="TuG1812S0001194900.01.T01"/>
    <property type="gene ID" value="TuG1812S0001194900.01"/>
</dbReference>
<dbReference type="InterPro" id="IPR053956">
    <property type="entry name" value="NPC1_MLD"/>
</dbReference>
<keyword evidence="3" id="KW-1185">Reference proteome</keyword>
<dbReference type="Pfam" id="PF22314">
    <property type="entry name" value="NPC1_MLD"/>
    <property type="match status" value="1"/>
</dbReference>
<evidence type="ECO:0000313" key="3">
    <source>
        <dbReference type="Proteomes" id="UP000015106"/>
    </source>
</evidence>
<dbReference type="GO" id="GO:0032934">
    <property type="term" value="F:sterol binding"/>
    <property type="evidence" value="ECO:0007669"/>
    <property type="project" value="TreeGrafter"/>
</dbReference>